<dbReference type="AlphaFoldDB" id="A0AAD5PQ99"/>
<keyword evidence="3" id="KW-1185">Reference proteome</keyword>
<feature type="region of interest" description="Disordered" evidence="1">
    <location>
        <begin position="1"/>
        <end position="29"/>
    </location>
</feature>
<proteinExistence type="predicted"/>
<organism evidence="2 3">
    <name type="scientific">Daphnia sinensis</name>
    <dbReference type="NCBI Taxonomy" id="1820382"/>
    <lineage>
        <taxon>Eukaryota</taxon>
        <taxon>Metazoa</taxon>
        <taxon>Ecdysozoa</taxon>
        <taxon>Arthropoda</taxon>
        <taxon>Crustacea</taxon>
        <taxon>Branchiopoda</taxon>
        <taxon>Diplostraca</taxon>
        <taxon>Cladocera</taxon>
        <taxon>Anomopoda</taxon>
        <taxon>Daphniidae</taxon>
        <taxon>Daphnia</taxon>
        <taxon>Daphnia similis group</taxon>
    </lineage>
</organism>
<sequence>MLLLRRKEHPQREVLRTSNSDLSKKNGGSPMCTHGIRGGAYDSIEFDGRRRVLLLVRQTYRCVRALCCLLFVHLFVYVERQPLDEGIREKRTHAHHSPLQRGGRQSVRVSPDRRYSIEVALALIPSPGHHLCYCTSGTHRFSAAEDPLPRFMRCVTRSGSVPFGHLLSQSASNTAITMHYTERSVKINIFDFSLPASISFLFRYFTRSCR</sequence>
<dbReference type="EMBL" id="WJBH02000009">
    <property type="protein sequence ID" value="KAI9552929.1"/>
    <property type="molecule type" value="Genomic_DNA"/>
</dbReference>
<accession>A0AAD5PQ99</accession>
<protein>
    <submittedName>
        <fullName evidence="2">Uncharacterized protein</fullName>
    </submittedName>
</protein>
<comment type="caution">
    <text evidence="2">The sequence shown here is derived from an EMBL/GenBank/DDBJ whole genome shotgun (WGS) entry which is preliminary data.</text>
</comment>
<dbReference type="Proteomes" id="UP000820818">
    <property type="component" value="Linkage Group LG9"/>
</dbReference>
<evidence type="ECO:0000313" key="2">
    <source>
        <dbReference type="EMBL" id="KAI9552929.1"/>
    </source>
</evidence>
<name>A0AAD5PQ99_9CRUS</name>
<gene>
    <name evidence="2" type="ORF">GHT06_020813</name>
</gene>
<evidence type="ECO:0000313" key="3">
    <source>
        <dbReference type="Proteomes" id="UP000820818"/>
    </source>
</evidence>
<reference evidence="2 3" key="1">
    <citation type="submission" date="2022-05" db="EMBL/GenBank/DDBJ databases">
        <title>A multi-omics perspective on studying reproductive biology in Daphnia sinensis.</title>
        <authorList>
            <person name="Jia J."/>
        </authorList>
    </citation>
    <scope>NUCLEOTIDE SEQUENCE [LARGE SCALE GENOMIC DNA]</scope>
    <source>
        <strain evidence="2 3">WSL</strain>
    </source>
</reference>
<evidence type="ECO:0000256" key="1">
    <source>
        <dbReference type="SAM" id="MobiDB-lite"/>
    </source>
</evidence>